<evidence type="ECO:0000256" key="2">
    <source>
        <dbReference type="ARBA" id="ARBA00022448"/>
    </source>
</evidence>
<keyword evidence="5 7" id="KW-1133">Transmembrane helix</keyword>
<dbReference type="EMBL" id="UINC01002994">
    <property type="protein sequence ID" value="SVA02332.1"/>
    <property type="molecule type" value="Genomic_DNA"/>
</dbReference>
<keyword evidence="3" id="KW-1003">Cell membrane</keyword>
<evidence type="ECO:0000256" key="1">
    <source>
        <dbReference type="ARBA" id="ARBA00004651"/>
    </source>
</evidence>
<feature type="transmembrane region" description="Helical" evidence="7">
    <location>
        <begin position="174"/>
        <end position="192"/>
    </location>
</feature>
<keyword evidence="4 7" id="KW-0812">Transmembrane</keyword>
<protein>
    <recommendedName>
        <fullName evidence="9">Major facilitator superfamily (MFS) profile domain-containing protein</fullName>
    </recommendedName>
</protein>
<keyword evidence="6 7" id="KW-0472">Membrane</keyword>
<feature type="transmembrane region" description="Helical" evidence="7">
    <location>
        <begin position="292"/>
        <end position="309"/>
    </location>
</feature>
<comment type="subcellular location">
    <subcellularLocation>
        <location evidence="1">Cell membrane</location>
        <topology evidence="1">Multi-pass membrane protein</topology>
    </subcellularLocation>
</comment>
<reference evidence="8" key="1">
    <citation type="submission" date="2018-05" db="EMBL/GenBank/DDBJ databases">
        <authorList>
            <person name="Lanie J.A."/>
            <person name="Ng W.-L."/>
            <person name="Kazmierczak K.M."/>
            <person name="Andrzejewski T.M."/>
            <person name="Davidsen T.M."/>
            <person name="Wayne K.J."/>
            <person name="Tettelin H."/>
            <person name="Glass J.I."/>
            <person name="Rusch D."/>
            <person name="Podicherti R."/>
            <person name="Tsui H.-C.T."/>
            <person name="Winkler M.E."/>
        </authorList>
    </citation>
    <scope>NUCLEOTIDE SEQUENCE</scope>
</reference>
<keyword evidence="2" id="KW-0813">Transport</keyword>
<dbReference type="PANTHER" id="PTHR23513">
    <property type="entry name" value="INTEGRAL MEMBRANE EFFLUX PROTEIN-RELATED"/>
    <property type="match status" value="1"/>
</dbReference>
<sequence length="415" mass="44925">MEIKSKFFPSLTHKDYKIMWIGHIVGESSSWALGAAEGWLIFNLAESNPSSWVGAVFFAAMIPWFFAPIVVGLLTDKFSRRNILILAYLLSLFHGVALTALIFTGTIEVWHILVLAVVNGVARATHMGAIEALAANLVPANHLPNAYTLISAGYYATRLIGPGLIAPLMGLTDIKWIFLSCVIAYAAGVYLVSQVKAVSTGRVDPEKGLLYNTFSGFRYIYRHPVLRSVMYLVMFHCTLVMSFESLLPAVSDNQLASGGEGVAYLHMMIGFGALIASIALAPVRGHGTLGQLFLISAVVSSFGNIILGVSAVLQFALVSTVVIGISHAAFMTIATILIQSVSPDYLRGRITSIYLIHAGGLMSFSYFANGVLADMYEPSRILTIGGIAFLIVVIGSWLIQTPRLIYKHGAIIQNY</sequence>
<evidence type="ECO:0000256" key="7">
    <source>
        <dbReference type="SAM" id="Phobius"/>
    </source>
</evidence>
<dbReference type="GO" id="GO:0005886">
    <property type="term" value="C:plasma membrane"/>
    <property type="evidence" value="ECO:0007669"/>
    <property type="project" value="UniProtKB-SubCell"/>
</dbReference>
<gene>
    <name evidence="8" type="ORF">METZ01_LOCUS55186</name>
</gene>
<accession>A0A381SE20</accession>
<feature type="transmembrane region" description="Helical" evidence="7">
    <location>
        <begin position="54"/>
        <end position="74"/>
    </location>
</feature>
<evidence type="ECO:0008006" key="9">
    <source>
        <dbReference type="Google" id="ProtNLM"/>
    </source>
</evidence>
<feature type="transmembrane region" description="Helical" evidence="7">
    <location>
        <begin position="380"/>
        <end position="399"/>
    </location>
</feature>
<evidence type="ECO:0000256" key="4">
    <source>
        <dbReference type="ARBA" id="ARBA00022692"/>
    </source>
</evidence>
<name>A0A381SE20_9ZZZZ</name>
<dbReference type="PANTHER" id="PTHR23513:SF6">
    <property type="entry name" value="MAJOR FACILITATOR SUPERFAMILY ASSOCIATED DOMAIN-CONTAINING PROTEIN"/>
    <property type="match status" value="1"/>
</dbReference>
<evidence type="ECO:0000256" key="5">
    <source>
        <dbReference type="ARBA" id="ARBA00022989"/>
    </source>
</evidence>
<evidence type="ECO:0000256" key="3">
    <source>
        <dbReference type="ARBA" id="ARBA00022475"/>
    </source>
</evidence>
<dbReference type="SUPFAM" id="SSF103473">
    <property type="entry name" value="MFS general substrate transporter"/>
    <property type="match status" value="1"/>
</dbReference>
<organism evidence="8">
    <name type="scientific">marine metagenome</name>
    <dbReference type="NCBI Taxonomy" id="408172"/>
    <lineage>
        <taxon>unclassified sequences</taxon>
        <taxon>metagenomes</taxon>
        <taxon>ecological metagenomes</taxon>
    </lineage>
</organism>
<feature type="transmembrane region" description="Helical" evidence="7">
    <location>
        <begin position="315"/>
        <end position="338"/>
    </location>
</feature>
<feature type="transmembrane region" description="Helical" evidence="7">
    <location>
        <begin position="229"/>
        <end position="250"/>
    </location>
</feature>
<dbReference type="InterPro" id="IPR010290">
    <property type="entry name" value="TM_effector"/>
</dbReference>
<dbReference type="AlphaFoldDB" id="A0A381SE20"/>
<feature type="transmembrane region" description="Helical" evidence="7">
    <location>
        <begin position="83"/>
        <end position="103"/>
    </location>
</feature>
<proteinExistence type="predicted"/>
<feature type="transmembrane region" description="Helical" evidence="7">
    <location>
        <begin position="350"/>
        <end position="368"/>
    </location>
</feature>
<feature type="transmembrane region" description="Helical" evidence="7">
    <location>
        <begin position="262"/>
        <end position="280"/>
    </location>
</feature>
<dbReference type="Gene3D" id="1.20.1250.20">
    <property type="entry name" value="MFS general substrate transporter like domains"/>
    <property type="match status" value="1"/>
</dbReference>
<dbReference type="CDD" id="cd06173">
    <property type="entry name" value="MFS_MefA_like"/>
    <property type="match status" value="1"/>
</dbReference>
<evidence type="ECO:0000256" key="6">
    <source>
        <dbReference type="ARBA" id="ARBA00023136"/>
    </source>
</evidence>
<dbReference type="InterPro" id="IPR036259">
    <property type="entry name" value="MFS_trans_sf"/>
</dbReference>
<feature type="transmembrane region" description="Helical" evidence="7">
    <location>
        <begin position="20"/>
        <end position="42"/>
    </location>
</feature>
<dbReference type="Pfam" id="PF05977">
    <property type="entry name" value="MFS_3"/>
    <property type="match status" value="1"/>
</dbReference>
<evidence type="ECO:0000313" key="8">
    <source>
        <dbReference type="EMBL" id="SVA02332.1"/>
    </source>
</evidence>